<sequence length="277" mass="31257">MQQIIFFFTKNSTKLLFLLLLVISLYMTIQSHAFHKSQFVNSANVVSGTIYEETNNLKEYLHLKSENEMLAKENARLKQTLYNSEIIIDSAFKVNPQLRIATDYNVFQTKIIRNNYNKKENYLTIKGGAKNGFTKDMGVINSRGVIGIVENVSNHYATVQSILNSKTRIDAKVSNSNHFGTIVWDGKNAGFVQLIDIPKLAKLHKGDSIVTGGESTIFPENIPIGVVDKVYASKTSNFYTISVRLFNDMTNIGSIYLIENVNLQEIKQLEEATLNDE</sequence>
<dbReference type="InterPro" id="IPR007221">
    <property type="entry name" value="MreC"/>
</dbReference>
<dbReference type="RefSeq" id="WP_125019319.1">
    <property type="nucleotide sequence ID" value="NZ_RQVQ01000021.1"/>
</dbReference>
<evidence type="ECO:0000256" key="1">
    <source>
        <dbReference type="ARBA" id="ARBA00009369"/>
    </source>
</evidence>
<dbReference type="GO" id="GO:0008360">
    <property type="term" value="P:regulation of cell shape"/>
    <property type="evidence" value="ECO:0007669"/>
    <property type="project" value="UniProtKB-KW"/>
</dbReference>
<evidence type="ECO:0000256" key="2">
    <source>
        <dbReference type="ARBA" id="ARBA00013855"/>
    </source>
</evidence>
<accession>A0A3P3W5F0</accession>
<dbReference type="AlphaFoldDB" id="A0A3P3W5F0"/>
<feature type="domain" description="Rod shape-determining protein MreC beta-barrel core" evidence="6">
    <location>
        <begin position="111"/>
        <end position="258"/>
    </location>
</feature>
<protein>
    <recommendedName>
        <fullName evidence="2 5">Cell shape-determining protein MreC</fullName>
    </recommendedName>
    <alternativeName>
        <fullName evidence="4 5">Cell shape protein MreC</fullName>
    </alternativeName>
</protein>
<dbReference type="PANTHER" id="PTHR34138">
    <property type="entry name" value="CELL SHAPE-DETERMINING PROTEIN MREC"/>
    <property type="match status" value="1"/>
</dbReference>
<dbReference type="GO" id="GO:0005886">
    <property type="term" value="C:plasma membrane"/>
    <property type="evidence" value="ECO:0007669"/>
    <property type="project" value="TreeGrafter"/>
</dbReference>
<comment type="caution">
    <text evidence="7">The sequence shown here is derived from an EMBL/GenBank/DDBJ whole genome shotgun (WGS) entry which is preliminary data.</text>
</comment>
<dbReference type="Proteomes" id="UP000275719">
    <property type="component" value="Unassembled WGS sequence"/>
</dbReference>
<evidence type="ECO:0000313" key="7">
    <source>
        <dbReference type="EMBL" id="RRJ89904.1"/>
    </source>
</evidence>
<proteinExistence type="inferred from homology"/>
<dbReference type="InterPro" id="IPR042175">
    <property type="entry name" value="Cell/Rod_MreC_2"/>
</dbReference>
<name>A0A3P3W5F0_9FLAO</name>
<dbReference type="Pfam" id="PF04085">
    <property type="entry name" value="MreC"/>
    <property type="match status" value="1"/>
</dbReference>
<dbReference type="OrthoDB" id="9811827at2"/>
<dbReference type="InterPro" id="IPR042177">
    <property type="entry name" value="Cell/Rod_1"/>
</dbReference>
<evidence type="ECO:0000256" key="4">
    <source>
        <dbReference type="ARBA" id="ARBA00032089"/>
    </source>
</evidence>
<keyword evidence="3 5" id="KW-0133">Cell shape</keyword>
<comment type="similarity">
    <text evidence="1 5">Belongs to the MreC family.</text>
</comment>
<evidence type="ECO:0000259" key="6">
    <source>
        <dbReference type="Pfam" id="PF04085"/>
    </source>
</evidence>
<reference evidence="7 8" key="1">
    <citation type="submission" date="2018-11" db="EMBL/GenBank/DDBJ databases">
        <title>Flavobacterium sp. nov., YIM 102701-2 draft genome.</title>
        <authorList>
            <person name="Li G."/>
            <person name="Jiang Y."/>
        </authorList>
    </citation>
    <scope>NUCLEOTIDE SEQUENCE [LARGE SCALE GENOMIC DNA]</scope>
    <source>
        <strain evidence="7 8">YIM 102701-2</strain>
    </source>
</reference>
<dbReference type="Gene3D" id="2.40.10.340">
    <property type="entry name" value="Rod shape-determining protein MreC, domain 1"/>
    <property type="match status" value="1"/>
</dbReference>
<evidence type="ECO:0000256" key="3">
    <source>
        <dbReference type="ARBA" id="ARBA00022960"/>
    </source>
</evidence>
<dbReference type="PANTHER" id="PTHR34138:SF1">
    <property type="entry name" value="CELL SHAPE-DETERMINING PROTEIN MREC"/>
    <property type="match status" value="1"/>
</dbReference>
<dbReference type="NCBIfam" id="NF010532">
    <property type="entry name" value="PRK13922.9-3"/>
    <property type="match status" value="1"/>
</dbReference>
<evidence type="ECO:0000256" key="5">
    <source>
        <dbReference type="PIRNR" id="PIRNR038471"/>
    </source>
</evidence>
<evidence type="ECO:0000313" key="8">
    <source>
        <dbReference type="Proteomes" id="UP000275719"/>
    </source>
</evidence>
<keyword evidence="8" id="KW-1185">Reference proteome</keyword>
<dbReference type="EMBL" id="RQVQ01000021">
    <property type="protein sequence ID" value="RRJ89904.1"/>
    <property type="molecule type" value="Genomic_DNA"/>
</dbReference>
<dbReference type="InterPro" id="IPR055342">
    <property type="entry name" value="MreC_beta-barrel_core"/>
</dbReference>
<dbReference type="Gene3D" id="2.40.10.350">
    <property type="entry name" value="Rod shape-determining protein MreC, domain 2"/>
    <property type="match status" value="1"/>
</dbReference>
<dbReference type="PIRSF" id="PIRSF038471">
    <property type="entry name" value="MreC"/>
    <property type="match status" value="1"/>
</dbReference>
<organism evidence="7 8">
    <name type="scientific">Paenimyroides tangerinum</name>
    <dbReference type="NCBI Taxonomy" id="2488728"/>
    <lineage>
        <taxon>Bacteria</taxon>
        <taxon>Pseudomonadati</taxon>
        <taxon>Bacteroidota</taxon>
        <taxon>Flavobacteriia</taxon>
        <taxon>Flavobacteriales</taxon>
        <taxon>Flavobacteriaceae</taxon>
        <taxon>Paenimyroides</taxon>
    </lineage>
</organism>
<comment type="function">
    <text evidence="5">Involved in formation and maintenance of cell shape.</text>
</comment>
<gene>
    <name evidence="7" type="primary">mreC</name>
    <name evidence="7" type="ORF">EG240_10305</name>
</gene>